<dbReference type="Pfam" id="PF00078">
    <property type="entry name" value="RVT_1"/>
    <property type="match status" value="1"/>
</dbReference>
<dbReference type="InterPro" id="IPR052560">
    <property type="entry name" value="RdDP_mobile_element"/>
</dbReference>
<keyword evidence="3" id="KW-1185">Reference proteome</keyword>
<dbReference type="PROSITE" id="PS50878">
    <property type="entry name" value="RT_POL"/>
    <property type="match status" value="1"/>
</dbReference>
<feature type="domain" description="Reverse transcriptase" evidence="1">
    <location>
        <begin position="258"/>
        <end position="525"/>
    </location>
</feature>
<name>A0ABD2PJC8_9CUCU</name>
<dbReference type="Proteomes" id="UP001516400">
    <property type="component" value="Unassembled WGS sequence"/>
</dbReference>
<dbReference type="AlphaFoldDB" id="A0ABD2PJC8"/>
<dbReference type="SUPFAM" id="SSF56672">
    <property type="entry name" value="DNA/RNA polymerases"/>
    <property type="match status" value="1"/>
</dbReference>
<protein>
    <recommendedName>
        <fullName evidence="1">Reverse transcriptase domain-containing protein</fullName>
    </recommendedName>
</protein>
<proteinExistence type="predicted"/>
<accession>A0ABD2PJC8</accession>
<evidence type="ECO:0000259" key="1">
    <source>
        <dbReference type="PROSITE" id="PS50878"/>
    </source>
</evidence>
<dbReference type="PANTHER" id="PTHR36688:SF1">
    <property type="entry name" value="ENDONUCLEASE_EXONUCLEASE_PHOSPHATASE DOMAIN-CONTAINING PROTEIN"/>
    <property type="match status" value="1"/>
</dbReference>
<evidence type="ECO:0000313" key="2">
    <source>
        <dbReference type="EMBL" id="KAL3290501.1"/>
    </source>
</evidence>
<dbReference type="GO" id="GO:0071897">
    <property type="term" value="P:DNA biosynthetic process"/>
    <property type="evidence" value="ECO:0007669"/>
    <property type="project" value="UniProtKB-ARBA"/>
</dbReference>
<comment type="caution">
    <text evidence="2">The sequence shown here is derived from an EMBL/GenBank/DDBJ whole genome shotgun (WGS) entry which is preliminary data.</text>
</comment>
<sequence>MELNTRFNHNPQTIQTIDWLKVIYFLEKPISPVLNSGRPISVIDKMVKNFTNHVKVATERATTERQIPTDCMVVPPEVCEKIKIKNRTRTIWQRNRDPATKIILNSQEREIRDRLAEIRNTAFQNFIAEANENPKKAWQIIKKLKNSGTPPLPPIKSGGCSYETDAEKADILACSLQSQCSPYPSDPVFSTFHNHISHEVQQLERVDTEIVPSTMDEIYTILKSLKPKKSPGADGVRNKILKILPKNCVEYLNEIVNGILKYQYFPNVWKEAIVICIPKPGKNLSSPSSYRPISLLPAISKVVEKVILTRINAHIDTHSIIPDFQYGFRKNHGTGHQLLRVGEFLTNSFNKRWHAPMLLLDGEQVFDRVWHDGLSYKMMHFKFPQYLTNVVRSFLTNRTLSVRVGTNISTPRIISAGVPQGSVLSPTLFNIFSADIPTDKNVLTALYADDIALLSSTNHIKYGTSHIKQHLPVLLNWYKKWRLKINEAKSEATFFSKAIRQPPNLIINGSKIPWKRSVKYLGIHLDKRLTWNKQIDAVRNKARAAFSKLQPFFRNKKVFPRTKLLAFNAIIRSIFTYAIPIYGTAPKMRFSKLEGTFFRLLRSSLNIPRFVRNVDILKDFDVPSLTELTIRLARNLRANVSEHENPTISVLANCKPQGFDKVNRPCS</sequence>
<reference evidence="2 3" key="1">
    <citation type="journal article" date="2021" name="BMC Biol.">
        <title>Horizontally acquired antibacterial genes associated with adaptive radiation of ladybird beetles.</title>
        <authorList>
            <person name="Li H.S."/>
            <person name="Tang X.F."/>
            <person name="Huang Y.H."/>
            <person name="Xu Z.Y."/>
            <person name="Chen M.L."/>
            <person name="Du X.Y."/>
            <person name="Qiu B.Y."/>
            <person name="Chen P.T."/>
            <person name="Zhang W."/>
            <person name="Slipinski A."/>
            <person name="Escalona H.E."/>
            <person name="Waterhouse R.M."/>
            <person name="Zwick A."/>
            <person name="Pang H."/>
        </authorList>
    </citation>
    <scope>NUCLEOTIDE SEQUENCE [LARGE SCALE GENOMIC DNA]</scope>
    <source>
        <strain evidence="2">SYSU2018</strain>
    </source>
</reference>
<evidence type="ECO:0000313" key="3">
    <source>
        <dbReference type="Proteomes" id="UP001516400"/>
    </source>
</evidence>
<gene>
    <name evidence="2" type="ORF">HHI36_023842</name>
</gene>
<dbReference type="InterPro" id="IPR000477">
    <property type="entry name" value="RT_dom"/>
</dbReference>
<dbReference type="EMBL" id="JABFTP020000186">
    <property type="protein sequence ID" value="KAL3290501.1"/>
    <property type="molecule type" value="Genomic_DNA"/>
</dbReference>
<dbReference type="CDD" id="cd01650">
    <property type="entry name" value="RT_nLTR_like"/>
    <property type="match status" value="1"/>
</dbReference>
<dbReference type="PANTHER" id="PTHR36688">
    <property type="entry name" value="ENDO/EXONUCLEASE/PHOSPHATASE DOMAIN-CONTAINING PROTEIN"/>
    <property type="match status" value="1"/>
</dbReference>
<dbReference type="InterPro" id="IPR043502">
    <property type="entry name" value="DNA/RNA_pol_sf"/>
</dbReference>
<organism evidence="2 3">
    <name type="scientific">Cryptolaemus montrouzieri</name>
    <dbReference type="NCBI Taxonomy" id="559131"/>
    <lineage>
        <taxon>Eukaryota</taxon>
        <taxon>Metazoa</taxon>
        <taxon>Ecdysozoa</taxon>
        <taxon>Arthropoda</taxon>
        <taxon>Hexapoda</taxon>
        <taxon>Insecta</taxon>
        <taxon>Pterygota</taxon>
        <taxon>Neoptera</taxon>
        <taxon>Endopterygota</taxon>
        <taxon>Coleoptera</taxon>
        <taxon>Polyphaga</taxon>
        <taxon>Cucujiformia</taxon>
        <taxon>Coccinelloidea</taxon>
        <taxon>Coccinellidae</taxon>
        <taxon>Scymninae</taxon>
        <taxon>Scymnini</taxon>
        <taxon>Cryptolaemus</taxon>
    </lineage>
</organism>